<dbReference type="Proteomes" id="UP001352263">
    <property type="component" value="Unassembled WGS sequence"/>
</dbReference>
<dbReference type="EMBL" id="JAWIIV010000035">
    <property type="protein sequence ID" value="MEC4722733.1"/>
    <property type="molecule type" value="Genomic_DNA"/>
</dbReference>
<keyword evidence="2" id="KW-1185">Reference proteome</keyword>
<accession>A0ABU6JH42</accession>
<gene>
    <name evidence="1" type="ORF">RY831_26585</name>
</gene>
<sequence length="87" mass="9980">MLYPALEKRAKPLQIEQLARVDQWPQTAIGESKSKNDRRDEIRHLHNRALLLLGIWCGFHGDEMTQLVAEHVEIVPGQGMTSYFPVT</sequence>
<dbReference type="RefSeq" id="WP_326509396.1">
    <property type="nucleotide sequence ID" value="NZ_JAWIIV010000035.1"/>
</dbReference>
<organism evidence="1 2">
    <name type="scientific">Noviherbaspirillum album</name>
    <dbReference type="NCBI Taxonomy" id="3080276"/>
    <lineage>
        <taxon>Bacteria</taxon>
        <taxon>Pseudomonadati</taxon>
        <taxon>Pseudomonadota</taxon>
        <taxon>Betaproteobacteria</taxon>
        <taxon>Burkholderiales</taxon>
        <taxon>Oxalobacteraceae</taxon>
        <taxon>Noviherbaspirillum</taxon>
    </lineage>
</organism>
<evidence type="ECO:0000313" key="2">
    <source>
        <dbReference type="Proteomes" id="UP001352263"/>
    </source>
</evidence>
<protein>
    <recommendedName>
        <fullName evidence="3">Transposase</fullName>
    </recommendedName>
</protein>
<comment type="caution">
    <text evidence="1">The sequence shown here is derived from an EMBL/GenBank/DDBJ whole genome shotgun (WGS) entry which is preliminary data.</text>
</comment>
<evidence type="ECO:0008006" key="3">
    <source>
        <dbReference type="Google" id="ProtNLM"/>
    </source>
</evidence>
<reference evidence="1 2" key="1">
    <citation type="submission" date="2023-10" db="EMBL/GenBank/DDBJ databases">
        <title>Noviherbaspirillum sp. CPCC 100848 genome assembly.</title>
        <authorList>
            <person name="Li X.Y."/>
            <person name="Fang X.M."/>
        </authorList>
    </citation>
    <scope>NUCLEOTIDE SEQUENCE [LARGE SCALE GENOMIC DNA]</scope>
    <source>
        <strain evidence="1 2">CPCC 100848</strain>
    </source>
</reference>
<name>A0ABU6JH42_9BURK</name>
<evidence type="ECO:0000313" key="1">
    <source>
        <dbReference type="EMBL" id="MEC4722733.1"/>
    </source>
</evidence>
<proteinExistence type="predicted"/>